<name>A0A088SFZ3_LEIPA</name>
<feature type="region of interest" description="Disordered" evidence="1">
    <location>
        <begin position="790"/>
        <end position="829"/>
    </location>
</feature>
<feature type="compositionally biased region" description="Polar residues" evidence="1">
    <location>
        <begin position="669"/>
        <end position="687"/>
    </location>
</feature>
<dbReference type="OrthoDB" id="265457at2759"/>
<dbReference type="AlphaFoldDB" id="A0A088SFZ3"/>
<feature type="compositionally biased region" description="Polar residues" evidence="1">
    <location>
        <begin position="185"/>
        <end position="201"/>
    </location>
</feature>
<dbReference type="KEGG" id="lpan:LPMP_311220"/>
<sequence length="1019" mass="107949">MSTPPSLTHSSRATRRVSFAPVLSDIKTRLSTARAKVTAEASLYVSAKGTGRENARRTAKALGQEGAVTSTAAPRDFTSLAVEHHDTQPATTSHCARDASSCSSSRQSFPGAYQGEKTKSPSANRVTGAQELSLKGTPLVRTMLHPACCKSSPSTSPRSSHSPPGHLLTLSRGVIAMGDARDSTSTHGSNPYTDMDPDTSSENCRHVVVWDSFTRHEDALRRLALSKHFDLCETELYKCMQKLPSEEVSITAQASSRGDCAAESEHKIVRLKAALANATPTSLELTGTLGSDLADSLTPLQSPPRSHQAVTANRSCCISSAADVERVGERGAKCGRQSLNEGSPAAAKKAGETNSSIQQPTDILEAASPIQISSARSAGSSCSFVEASRTLIVSEVAKQRPPSQPRMALAAWHNTQKGDLPSVAQVARSAEPSQTASTGLTASRSFTPRSSTVASVLAYTSISATAKIVEASATGTKTWPDQPSLLPSRRTAASTADTGREERAATKATPPQRCDIDRFTATTPRCEHHENQLWVHHAAALPYFVSPPPLQQAPSLPLPTKDTDAAAATVEQQQPTGITPLRAKALVGTPARGTPVPPQGQLTSPSLAGSALARYRAKQGCQNPASHFHLQLAGTPRQATSATHGPPQRAAATSEPSGVPVPERGECSVTATRDSSAGRNATHNGAHSTLIPEQRQRASLRMDRRLSTTHNTSSVESQEKMLRSAERCPAVPRASAAANPTSTLSPRPAKSYTPAHKLSFECSLSSPASAESSPSHSCAFNAPMMRHSTEPITAASSPSPSRSPTGTSHPLPSDAQQRRSGLRTASASALRVRSAQLSANTSAAHTLTRTVVQAMSSNRLSGAAVEGQPLPPGPLVSLPQNRELFSDDIASWFPSDSAVAPVDGARHLSDTKWWSSEEPFEAERNAAVADGALLHGTTREKSTELRVNGRDFLWDDIVALERRVGGLESCTTVLEQNAAKRSVLEAIRHLKMRVSALEARATLLERESSAPLLQIVWQD</sequence>
<feature type="compositionally biased region" description="Polar residues" evidence="1">
    <location>
        <begin position="814"/>
        <end position="827"/>
    </location>
</feature>
<protein>
    <submittedName>
        <fullName evidence="2">Uncharacterized protein</fullName>
    </submittedName>
</protein>
<evidence type="ECO:0000313" key="2">
    <source>
        <dbReference type="EMBL" id="AIO00712.1"/>
    </source>
</evidence>
<reference evidence="2 3" key="1">
    <citation type="journal article" date="2015" name="Sci. Rep.">
        <title>The genome of Leishmania panamensis: insights into genomics of the L. (Viannia) subgenus.</title>
        <authorList>
            <person name="Llanes A."/>
            <person name="Restrepo C.M."/>
            <person name="Vecchio G.D."/>
            <person name="Anguizola F.J."/>
            <person name="Lleonart R."/>
        </authorList>
    </citation>
    <scope>NUCLEOTIDE SEQUENCE [LARGE SCALE GENOMIC DNA]</scope>
    <source>
        <strain evidence="2 3">MHOM/PA/94/PSC-1</strain>
    </source>
</reference>
<feature type="region of interest" description="Disordered" evidence="1">
    <location>
        <begin position="180"/>
        <end position="201"/>
    </location>
</feature>
<keyword evidence="3" id="KW-1185">Reference proteome</keyword>
<feature type="region of interest" description="Disordered" evidence="1">
    <location>
        <begin position="147"/>
        <end position="168"/>
    </location>
</feature>
<feature type="compositionally biased region" description="Low complexity" evidence="1">
    <location>
        <begin position="98"/>
        <end position="108"/>
    </location>
</feature>
<feature type="compositionally biased region" description="Basic and acidic residues" evidence="1">
    <location>
        <begin position="717"/>
        <end position="726"/>
    </location>
</feature>
<feature type="region of interest" description="Disordered" evidence="1">
    <location>
        <begin position="334"/>
        <end position="359"/>
    </location>
</feature>
<accession>A0A088SFZ3</accession>
<feature type="region of interest" description="Disordered" evidence="1">
    <location>
        <begin position="476"/>
        <end position="510"/>
    </location>
</feature>
<evidence type="ECO:0000313" key="3">
    <source>
        <dbReference type="Proteomes" id="UP000063063"/>
    </source>
</evidence>
<feature type="region of interest" description="Disordered" evidence="1">
    <location>
        <begin position="634"/>
        <end position="753"/>
    </location>
</feature>
<gene>
    <name evidence="2" type="ORF">LPMP_311220</name>
</gene>
<dbReference type="RefSeq" id="XP_010701512.1">
    <property type="nucleotide sequence ID" value="XM_010703210.1"/>
</dbReference>
<dbReference type="VEuPathDB" id="TriTrypDB:LPAL13_310013700"/>
<feature type="region of interest" description="Disordered" evidence="1">
    <location>
        <begin position="51"/>
        <end position="73"/>
    </location>
</feature>
<evidence type="ECO:0000256" key="1">
    <source>
        <dbReference type="SAM" id="MobiDB-lite"/>
    </source>
</evidence>
<dbReference type="GeneID" id="22577548"/>
<feature type="compositionally biased region" description="Low complexity" evidence="1">
    <location>
        <begin position="790"/>
        <end position="808"/>
    </location>
</feature>
<dbReference type="eggNOG" id="ENOG502SJH8">
    <property type="taxonomic scope" value="Eukaryota"/>
</dbReference>
<dbReference type="EMBL" id="CP009400">
    <property type="protein sequence ID" value="AIO00712.1"/>
    <property type="molecule type" value="Genomic_DNA"/>
</dbReference>
<feature type="compositionally biased region" description="Low complexity" evidence="1">
    <location>
        <begin position="151"/>
        <end position="164"/>
    </location>
</feature>
<proteinExistence type="predicted"/>
<dbReference type="Proteomes" id="UP000063063">
    <property type="component" value="Chromosome 31"/>
</dbReference>
<feature type="compositionally biased region" description="Basic and acidic residues" evidence="1">
    <location>
        <begin position="694"/>
        <end position="706"/>
    </location>
</feature>
<organism evidence="2 3">
    <name type="scientific">Leishmania panamensis</name>
    <dbReference type="NCBI Taxonomy" id="5679"/>
    <lineage>
        <taxon>Eukaryota</taxon>
        <taxon>Discoba</taxon>
        <taxon>Euglenozoa</taxon>
        <taxon>Kinetoplastea</taxon>
        <taxon>Metakinetoplastina</taxon>
        <taxon>Trypanosomatida</taxon>
        <taxon>Trypanosomatidae</taxon>
        <taxon>Leishmaniinae</taxon>
        <taxon>Leishmania</taxon>
        <taxon>Leishmania guyanensis species complex</taxon>
    </lineage>
</organism>
<dbReference type="VEuPathDB" id="TriTrypDB:LPMP_311220"/>
<feature type="region of interest" description="Disordered" evidence="1">
    <location>
        <begin position="88"/>
        <end position="129"/>
    </location>
</feature>